<protein>
    <submittedName>
        <fullName evidence="2">Uncharacterized protein</fullName>
    </submittedName>
</protein>
<gene>
    <name evidence="2" type="ORF">BLGHR1_10421</name>
</gene>
<evidence type="ECO:0000313" key="3">
    <source>
        <dbReference type="Proteomes" id="UP000275772"/>
    </source>
</evidence>
<dbReference type="EMBL" id="UNSH01000001">
    <property type="protein sequence ID" value="SZE99671.1"/>
    <property type="molecule type" value="Genomic_DNA"/>
</dbReference>
<dbReference type="Proteomes" id="UP000275772">
    <property type="component" value="Unassembled WGS sequence"/>
</dbReference>
<feature type="region of interest" description="Disordered" evidence="1">
    <location>
        <begin position="82"/>
        <end position="118"/>
    </location>
</feature>
<feature type="region of interest" description="Disordered" evidence="1">
    <location>
        <begin position="278"/>
        <end position="309"/>
    </location>
</feature>
<proteinExistence type="predicted"/>
<organism evidence="2 3">
    <name type="scientific">Blumeria hordei</name>
    <name type="common">Barley powdery mildew</name>
    <name type="synonym">Blumeria graminis f. sp. hordei</name>
    <dbReference type="NCBI Taxonomy" id="2867405"/>
    <lineage>
        <taxon>Eukaryota</taxon>
        <taxon>Fungi</taxon>
        <taxon>Dikarya</taxon>
        <taxon>Ascomycota</taxon>
        <taxon>Pezizomycotina</taxon>
        <taxon>Leotiomycetes</taxon>
        <taxon>Erysiphales</taxon>
        <taxon>Erysiphaceae</taxon>
        <taxon>Blumeria</taxon>
    </lineage>
</organism>
<dbReference type="AlphaFoldDB" id="A0A383UJD6"/>
<name>A0A383UJD6_BLUHO</name>
<evidence type="ECO:0000256" key="1">
    <source>
        <dbReference type="SAM" id="MobiDB-lite"/>
    </source>
</evidence>
<accession>A0A383UJD6</accession>
<dbReference type="VEuPathDB" id="FungiDB:BLGHR1_10421"/>
<evidence type="ECO:0000313" key="2">
    <source>
        <dbReference type="EMBL" id="SZE99671.1"/>
    </source>
</evidence>
<reference evidence="2 3" key="1">
    <citation type="submission" date="2017-11" db="EMBL/GenBank/DDBJ databases">
        <authorList>
            <person name="Kracher B."/>
        </authorList>
    </citation>
    <scope>NUCLEOTIDE SEQUENCE [LARGE SCALE GENOMIC DNA]</scope>
    <source>
        <strain evidence="2 3">RACE1</strain>
    </source>
</reference>
<sequence>MPKPKSMCSIELHCTLCPKNPKFSDVSHLLTHMSSKGHLAHRFKLQIRSQSEVEAKERLENFDFWYHKNNLDSLLSDRLATKEQKKGRRFRTSSCSVSKSRRNSQSDRQNSIPDEQNSFRAPIPRMHLWPTAMDDAENINDNNWESDMHETVSNDEIPVSILAQECPENLDPQSVIFKIIMIVLLMCCCRLNALWRPTIEVDEKSIDEYDRLTDCAKLKGVLWPGMDLFDSATLEQKRMRNQRKGNDVLADMIYTSRQVEPAEVSYHASGEFRASRDIFGPLSGDDSPVKNPTPKKRKPVRKASALGDLSTNAPRLRATRAKKCHKQPTSPKKHCGLATVQFPQSLNPLTTGLSCNRNLQPTTEEDEEFRLTLSEAMNGKKRVFSIFQDTPANSPEGRTESPLQDHQFDFATSLDLEDAFVNDRTGRIQEQAIGPFSSQVGVLSNIVPTSPSPISIPPQNQFFCCKENRQPDIQTTSAGPRSLSSSHVYLPQLCYDPLMNPLYHHGYSRSYSCASQVSNSESKSVKSPAFDGDLQIPNPLANFQESLIGSQKNSVSDLQYEL</sequence>